<evidence type="ECO:0000313" key="5">
    <source>
        <dbReference type="EMBL" id="HCT13589.1"/>
    </source>
</evidence>
<dbReference type="InterPro" id="IPR015889">
    <property type="entry name" value="Intradiol_dOase_core"/>
</dbReference>
<proteinExistence type="inferred from homology"/>
<evidence type="ECO:0000313" key="6">
    <source>
        <dbReference type="Proteomes" id="UP000261739"/>
    </source>
</evidence>
<dbReference type="CDD" id="cd03463">
    <property type="entry name" value="3_4-PCD_alpha"/>
    <property type="match status" value="1"/>
</dbReference>
<dbReference type="STRING" id="863239.GCA_000213935_00606"/>
<dbReference type="GO" id="GO:0018578">
    <property type="term" value="F:protocatechuate 3,4-dioxygenase activity"/>
    <property type="evidence" value="ECO:0007669"/>
    <property type="project" value="InterPro"/>
</dbReference>
<dbReference type="InterPro" id="IPR000627">
    <property type="entry name" value="Intradiol_dOase_C"/>
</dbReference>
<evidence type="ECO:0000256" key="1">
    <source>
        <dbReference type="ARBA" id="ARBA00007825"/>
    </source>
</evidence>
<evidence type="ECO:0000256" key="3">
    <source>
        <dbReference type="ARBA" id="ARBA00023002"/>
    </source>
</evidence>
<keyword evidence="2 5" id="KW-0223">Dioxygenase</keyword>
<feature type="domain" description="Intradiol ring-cleavage dioxygenases" evidence="4">
    <location>
        <begin position="30"/>
        <end position="169"/>
    </location>
</feature>
<dbReference type="PANTHER" id="PTHR33711">
    <property type="entry name" value="DIOXYGENASE, PUTATIVE (AFU_ORTHOLOGUE AFUA_2G02910)-RELATED"/>
    <property type="match status" value="1"/>
</dbReference>
<evidence type="ECO:0000256" key="2">
    <source>
        <dbReference type="ARBA" id="ARBA00022964"/>
    </source>
</evidence>
<comment type="similarity">
    <text evidence="1">Belongs to the intradiol ring-cleavage dioxygenase family.</text>
</comment>
<dbReference type="NCBIfam" id="TIGR02423">
    <property type="entry name" value="protocat_alph"/>
    <property type="match status" value="1"/>
</dbReference>
<evidence type="ECO:0000259" key="4">
    <source>
        <dbReference type="Pfam" id="PF00775"/>
    </source>
</evidence>
<name>A0A3D4SWD4_9CORY</name>
<comment type="caution">
    <text evidence="5">The sequence shown here is derived from an EMBL/GenBank/DDBJ whole genome shotgun (WGS) entry which is preliminary data.</text>
</comment>
<dbReference type="Gene3D" id="2.60.130.10">
    <property type="entry name" value="Aromatic compound dioxygenase"/>
    <property type="match status" value="1"/>
</dbReference>
<dbReference type="InterPro" id="IPR050770">
    <property type="entry name" value="Intradiol_RC_Dioxygenase"/>
</dbReference>
<dbReference type="Pfam" id="PF00775">
    <property type="entry name" value="Dioxygenase_C"/>
    <property type="match status" value="1"/>
</dbReference>
<dbReference type="GO" id="GO:0008199">
    <property type="term" value="F:ferric iron binding"/>
    <property type="evidence" value="ECO:0007669"/>
    <property type="project" value="InterPro"/>
</dbReference>
<sequence length="187" mass="20271">MPSQTVGPYVHIGLTWPGAENMVAEDADGAVEVTFRITDGAGHLIKDAMVEIWQADENGVYPSPLDPRAGDDAGREGFRGLGRGMCGETGEVTFRTVRPGAVPAPDGGTEAPHLKVGVFARGMLERLYTRMYFPEQQEANGADPVLAVVPEERRALLVAEADGTDAYRMDIVMQHEDPRQETPFFGL</sequence>
<dbReference type="Proteomes" id="UP000261739">
    <property type="component" value="Unassembled WGS sequence"/>
</dbReference>
<accession>A0A3D4SWD4</accession>
<gene>
    <name evidence="5" type="primary">pcaG</name>
    <name evidence="5" type="ORF">DIW82_02005</name>
</gene>
<keyword evidence="3" id="KW-0560">Oxidoreductase</keyword>
<dbReference type="PANTHER" id="PTHR33711:SF9">
    <property type="entry name" value="PROTOCATECHUATE 3,4-DIOXYGENASE ALPHA CHAIN"/>
    <property type="match status" value="1"/>
</dbReference>
<protein>
    <submittedName>
        <fullName evidence="5">Protocatechuate 3,4-dioxygenase subunit alpha</fullName>
    </submittedName>
</protein>
<organism evidence="5 6">
    <name type="scientific">Corynebacterium nuruki</name>
    <dbReference type="NCBI Taxonomy" id="1032851"/>
    <lineage>
        <taxon>Bacteria</taxon>
        <taxon>Bacillati</taxon>
        <taxon>Actinomycetota</taxon>
        <taxon>Actinomycetes</taxon>
        <taxon>Mycobacteriales</taxon>
        <taxon>Corynebacteriaceae</taxon>
        <taxon>Corynebacterium</taxon>
    </lineage>
</organism>
<reference evidence="5 6" key="1">
    <citation type="journal article" date="2018" name="Nat. Biotechnol.">
        <title>A standardized bacterial taxonomy based on genome phylogeny substantially revises the tree of life.</title>
        <authorList>
            <person name="Parks D.H."/>
            <person name="Chuvochina M."/>
            <person name="Waite D.W."/>
            <person name="Rinke C."/>
            <person name="Skarshewski A."/>
            <person name="Chaumeil P.A."/>
            <person name="Hugenholtz P."/>
        </authorList>
    </citation>
    <scope>NUCLEOTIDE SEQUENCE [LARGE SCALE GENOMIC DNA]</scope>
    <source>
        <strain evidence="5">UBA11247</strain>
    </source>
</reference>
<dbReference type="InterPro" id="IPR012786">
    <property type="entry name" value="Protocat_dOase_a"/>
</dbReference>
<dbReference type="SUPFAM" id="SSF49482">
    <property type="entry name" value="Aromatic compound dioxygenase"/>
    <property type="match status" value="1"/>
</dbReference>
<dbReference type="EMBL" id="DQID01000054">
    <property type="protein sequence ID" value="HCT13589.1"/>
    <property type="molecule type" value="Genomic_DNA"/>
</dbReference>
<dbReference type="AlphaFoldDB" id="A0A3D4SWD4"/>